<dbReference type="PANTHER" id="PTHR12625">
    <property type="entry name" value="LIPOCALIN-1 INTERACTING MEMBRANE RECEPTOR LIMR"/>
    <property type="match status" value="1"/>
</dbReference>
<reference evidence="5" key="1">
    <citation type="submission" date="2022-10" db="EMBL/GenBank/DDBJ databases">
        <title>Genome assembly of Pristionchus species.</title>
        <authorList>
            <person name="Yoshida K."/>
            <person name="Sommer R.J."/>
        </authorList>
    </citation>
    <scope>NUCLEOTIDE SEQUENCE [LARGE SCALE GENOMIC DNA]</scope>
    <source>
        <strain evidence="5">RS5460</strain>
    </source>
</reference>
<feature type="non-terminal residue" evidence="4">
    <location>
        <position position="1"/>
    </location>
</feature>
<feature type="transmembrane region" description="Helical" evidence="3">
    <location>
        <begin position="569"/>
        <end position="593"/>
    </location>
</feature>
<keyword evidence="3" id="KW-0472">Membrane</keyword>
<accession>A0AAN4ZUJ1</accession>
<feature type="transmembrane region" description="Helical" evidence="3">
    <location>
        <begin position="231"/>
        <end position="255"/>
    </location>
</feature>
<dbReference type="AlphaFoldDB" id="A0AAN4ZUJ1"/>
<name>A0AAN4ZUJ1_9BILA</name>
<dbReference type="GO" id="GO:0007165">
    <property type="term" value="P:signal transduction"/>
    <property type="evidence" value="ECO:0007669"/>
    <property type="project" value="TreeGrafter"/>
</dbReference>
<feature type="transmembrane region" description="Helical" evidence="3">
    <location>
        <begin position="59"/>
        <end position="81"/>
    </location>
</feature>
<feature type="transmembrane region" description="Helical" evidence="3">
    <location>
        <begin position="154"/>
        <end position="177"/>
    </location>
</feature>
<keyword evidence="3" id="KW-0812">Transmembrane</keyword>
<sequence length="742" mass="80800">QQFPSSSIYQILWAFDILQAMFDTLFEWLQGGAEKPLSMEDKAAYIAAMEEKEREFHGWVREHIICLLLFITLYLFSYWLISRYKERTDSDSLYAGEEDYIVYRISVWMCTTSLAGSIGCILLLPFSVLGAELLQRYPSSYYLQWLSWSLLHSLWNYVFFLCNLSLFVLLPFAYFFIESQGFNKSRTGVMQRAYETGAVCAILVVLLLCLSDIVFNLILPSAAGGSGGFMFGLSSLSIPLLYSIVSLGGVVLLLVSTPLGFTKMFGIVSELAQARPPITDDVSVERLELCCRTAKRTTMTSSSSTTGDYGIDIRLRSRAGVRPGLANGYGRGCTPTMDAPLLLQQQTGAEELQVPPQGVRRRTRADSGMEDEEDVVRGEERASRKRTAVERAAAGDSTETSGVHAALASSSSTLTTPSLAELMGVQLRGTTMGGAASTASSSSAYSSASSSPSGSPPRRTTEMGKLGSSLPSSFFSSSQFLGPSLASPPSSPRFSYSPTRSSVPLRQQSLRWYQQLLHSLKYTLAIIGMLAMTAVTVLLVLINALKLLMGYRALPVYAQYIEVNSRHTFGMVGVALECVIIAYIMATSVIGVYSMPFLRAIRPKRGGTTMTSVIINCSVVVVLTSALPVLASTLGITSFDLLGLYTSLRWLSNFRLVLTYNLLFAVVTTAVVVNKATSPVRAHLGRSMRELKLWRGGGSLPSEGGQQTTGAVSPPSSPSPMTTSSSRLSTMMTTFGGHEKRE</sequence>
<comment type="caution">
    <text evidence="4">The sequence shown here is derived from an EMBL/GenBank/DDBJ whole genome shotgun (WGS) entry which is preliminary data.</text>
</comment>
<proteinExistence type="inferred from homology"/>
<evidence type="ECO:0000313" key="5">
    <source>
        <dbReference type="Proteomes" id="UP001328107"/>
    </source>
</evidence>
<feature type="transmembrane region" description="Helical" evidence="3">
    <location>
        <begin position="198"/>
        <end position="219"/>
    </location>
</feature>
<organism evidence="4 5">
    <name type="scientific">Pristionchus mayeri</name>
    <dbReference type="NCBI Taxonomy" id="1317129"/>
    <lineage>
        <taxon>Eukaryota</taxon>
        <taxon>Metazoa</taxon>
        <taxon>Ecdysozoa</taxon>
        <taxon>Nematoda</taxon>
        <taxon>Chromadorea</taxon>
        <taxon>Rhabditida</taxon>
        <taxon>Rhabditina</taxon>
        <taxon>Diplogasteromorpha</taxon>
        <taxon>Diplogasteroidea</taxon>
        <taxon>Neodiplogasteridae</taxon>
        <taxon>Pristionchus</taxon>
    </lineage>
</organism>
<feature type="compositionally biased region" description="Low complexity" evidence="2">
    <location>
        <begin position="433"/>
        <end position="457"/>
    </location>
</feature>
<feature type="region of interest" description="Disordered" evidence="2">
    <location>
        <begin position="698"/>
        <end position="742"/>
    </location>
</feature>
<evidence type="ECO:0000256" key="2">
    <source>
        <dbReference type="SAM" id="MobiDB-lite"/>
    </source>
</evidence>
<protein>
    <submittedName>
        <fullName evidence="4">Uncharacterized protein</fullName>
    </submittedName>
</protein>
<dbReference type="EMBL" id="BTRK01000003">
    <property type="protein sequence ID" value="GMR44230.1"/>
    <property type="molecule type" value="Genomic_DNA"/>
</dbReference>
<evidence type="ECO:0000313" key="4">
    <source>
        <dbReference type="EMBL" id="GMR44230.1"/>
    </source>
</evidence>
<dbReference type="PRINTS" id="PR01692">
    <property type="entry name" value="LIPOCALINIMR"/>
</dbReference>
<dbReference type="GO" id="GO:0004888">
    <property type="term" value="F:transmembrane signaling receptor activity"/>
    <property type="evidence" value="ECO:0007669"/>
    <property type="project" value="TreeGrafter"/>
</dbReference>
<feature type="compositionally biased region" description="Low complexity" evidence="2">
    <location>
        <begin position="719"/>
        <end position="734"/>
    </location>
</feature>
<feature type="transmembrane region" description="Helical" evidence="3">
    <location>
        <begin position="654"/>
        <end position="673"/>
    </location>
</feature>
<keyword evidence="3" id="KW-1133">Transmembrane helix</keyword>
<feature type="region of interest" description="Disordered" evidence="2">
    <location>
        <begin position="348"/>
        <end position="413"/>
    </location>
</feature>
<feature type="transmembrane region" description="Helical" evidence="3">
    <location>
        <begin position="522"/>
        <end position="549"/>
    </location>
</feature>
<dbReference type="InterPro" id="IPR006876">
    <property type="entry name" value="LMBR1-like_membr_prot"/>
</dbReference>
<keyword evidence="5" id="KW-1185">Reference proteome</keyword>
<dbReference type="Proteomes" id="UP001328107">
    <property type="component" value="Unassembled WGS sequence"/>
</dbReference>
<evidence type="ECO:0000256" key="3">
    <source>
        <dbReference type="SAM" id="Phobius"/>
    </source>
</evidence>
<comment type="similarity">
    <text evidence="1">Belongs to the LIMR family.</text>
</comment>
<gene>
    <name evidence="4" type="ORF">PMAYCL1PPCAC_14425</name>
</gene>
<dbReference type="PANTHER" id="PTHR12625:SF0">
    <property type="entry name" value="PROTEIN LILIPOD"/>
    <property type="match status" value="1"/>
</dbReference>
<feature type="transmembrane region" description="Helical" evidence="3">
    <location>
        <begin position="101"/>
        <end position="134"/>
    </location>
</feature>
<feature type="transmembrane region" description="Helical" evidence="3">
    <location>
        <begin position="613"/>
        <end position="634"/>
    </location>
</feature>
<dbReference type="InterPro" id="IPR008075">
    <property type="entry name" value="LIMR"/>
</dbReference>
<dbReference type="Pfam" id="PF04791">
    <property type="entry name" value="LMBR1"/>
    <property type="match status" value="2"/>
</dbReference>
<evidence type="ECO:0000256" key="1">
    <source>
        <dbReference type="ARBA" id="ARBA00010487"/>
    </source>
</evidence>
<dbReference type="GO" id="GO:0005886">
    <property type="term" value="C:plasma membrane"/>
    <property type="evidence" value="ECO:0007669"/>
    <property type="project" value="TreeGrafter"/>
</dbReference>
<feature type="region of interest" description="Disordered" evidence="2">
    <location>
        <begin position="432"/>
        <end position="466"/>
    </location>
</feature>